<protein>
    <submittedName>
        <fullName evidence="1">Uncharacterized protein</fullName>
    </submittedName>
</protein>
<keyword evidence="2" id="KW-1185">Reference proteome</keyword>
<evidence type="ECO:0000313" key="1">
    <source>
        <dbReference type="EMBL" id="KAG5932758.1"/>
    </source>
</evidence>
<organism evidence="1 2">
    <name type="scientific">Claviceps pazoutovae</name>
    <dbReference type="NCBI Taxonomy" id="1649127"/>
    <lineage>
        <taxon>Eukaryota</taxon>
        <taxon>Fungi</taxon>
        <taxon>Dikarya</taxon>
        <taxon>Ascomycota</taxon>
        <taxon>Pezizomycotina</taxon>
        <taxon>Sordariomycetes</taxon>
        <taxon>Hypocreomycetidae</taxon>
        <taxon>Hypocreales</taxon>
        <taxon>Clavicipitaceae</taxon>
        <taxon>Claviceps</taxon>
    </lineage>
</organism>
<accession>A0A9P7M8D3</accession>
<dbReference type="OrthoDB" id="1854502at2759"/>
<sequence length="86" mass="9326">MARGQLLSLCPGLYSGKAASEEIWQVGQLVDNVTQTYGMTMFAATLNEIHDIEKGKMAPNGLSTTTRSALYGAGRFRCSREVEAQP</sequence>
<name>A0A9P7M8D3_9HYPO</name>
<comment type="caution">
    <text evidence="1">The sequence shown here is derived from an EMBL/GenBank/DDBJ whole genome shotgun (WGS) entry which is preliminary data.</text>
</comment>
<dbReference type="EMBL" id="SRPO01000425">
    <property type="protein sequence ID" value="KAG5932758.1"/>
    <property type="molecule type" value="Genomic_DNA"/>
</dbReference>
<proteinExistence type="predicted"/>
<evidence type="ECO:0000313" key="2">
    <source>
        <dbReference type="Proteomes" id="UP000706124"/>
    </source>
</evidence>
<reference evidence="1 2" key="1">
    <citation type="journal article" date="2020" name="bioRxiv">
        <title>Whole genome comparisons of ergot fungi reveals the divergence and evolution of species within the genus Claviceps are the result of varying mechanisms driving genome evolution and host range expansion.</title>
        <authorList>
            <person name="Wyka S.A."/>
            <person name="Mondo S.J."/>
            <person name="Liu M."/>
            <person name="Dettman J."/>
            <person name="Nalam V."/>
            <person name="Broders K.D."/>
        </authorList>
    </citation>
    <scope>NUCLEOTIDE SEQUENCE [LARGE SCALE GENOMIC DNA]</scope>
    <source>
        <strain evidence="1 2">CCC 1485</strain>
    </source>
</reference>
<dbReference type="Proteomes" id="UP000706124">
    <property type="component" value="Unassembled WGS sequence"/>
</dbReference>
<gene>
    <name evidence="1" type="ORF">E4U60_005004</name>
</gene>
<dbReference type="AlphaFoldDB" id="A0A9P7M8D3"/>